<keyword evidence="1" id="KW-0472">Membrane</keyword>
<gene>
    <name evidence="2" type="ORF">BDD16_002565</name>
</gene>
<evidence type="ECO:0008006" key="4">
    <source>
        <dbReference type="Google" id="ProtNLM"/>
    </source>
</evidence>
<evidence type="ECO:0000256" key="1">
    <source>
        <dbReference type="SAM" id="Phobius"/>
    </source>
</evidence>
<name>A0A7Y9R0X9_9BURK</name>
<proteinExistence type="predicted"/>
<evidence type="ECO:0000313" key="2">
    <source>
        <dbReference type="EMBL" id="NYG33579.1"/>
    </source>
</evidence>
<sequence length="155" mass="17078">MSAWLVGWFSGEARAIEELLSPDKKTPQLFMAVWLIGWTIGGIFAFGAVLWQLVGREVISITSSALEHRIEILGIARSRIYRIGEIRNLRAAEFSTNPFTSQTAWFPSVVGSGFGPVAFDYGARTMRVAPSLEEAEAKLLVERLSAHLPRNASAI</sequence>
<dbReference type="Proteomes" id="UP000518288">
    <property type="component" value="Unassembled WGS sequence"/>
</dbReference>
<dbReference type="AlphaFoldDB" id="A0A7Y9R0X9"/>
<feature type="transmembrane region" description="Helical" evidence="1">
    <location>
        <begin position="31"/>
        <end position="54"/>
    </location>
</feature>
<keyword evidence="1" id="KW-0812">Transmembrane</keyword>
<dbReference type="RefSeq" id="WP_179634330.1">
    <property type="nucleotide sequence ID" value="NZ_JACCFH010000001.1"/>
</dbReference>
<accession>A0A7Y9R0X9</accession>
<dbReference type="EMBL" id="JACCFH010000001">
    <property type="protein sequence ID" value="NYG33579.1"/>
    <property type="molecule type" value="Genomic_DNA"/>
</dbReference>
<keyword evidence="3" id="KW-1185">Reference proteome</keyword>
<reference evidence="2 3" key="1">
    <citation type="submission" date="2020-07" db="EMBL/GenBank/DDBJ databases">
        <title>Genomic Encyclopedia of Archaeal and Bacterial Type Strains, Phase II (KMG-II): from individual species to whole genera.</title>
        <authorList>
            <person name="Goeker M."/>
        </authorList>
    </citation>
    <scope>NUCLEOTIDE SEQUENCE [LARGE SCALE GENOMIC DNA]</scope>
    <source>
        <strain evidence="2 3">DSM 21226</strain>
    </source>
</reference>
<keyword evidence="1" id="KW-1133">Transmembrane helix</keyword>
<organism evidence="2 3">
    <name type="scientific">Sphaerotilus montanus</name>
    <dbReference type="NCBI Taxonomy" id="522889"/>
    <lineage>
        <taxon>Bacteria</taxon>
        <taxon>Pseudomonadati</taxon>
        <taxon>Pseudomonadota</taxon>
        <taxon>Betaproteobacteria</taxon>
        <taxon>Burkholderiales</taxon>
        <taxon>Sphaerotilaceae</taxon>
        <taxon>Sphaerotilus</taxon>
    </lineage>
</organism>
<comment type="caution">
    <text evidence="2">The sequence shown here is derived from an EMBL/GenBank/DDBJ whole genome shotgun (WGS) entry which is preliminary data.</text>
</comment>
<protein>
    <recommendedName>
        <fullName evidence="4">DUF304 domain-containing protein</fullName>
    </recommendedName>
</protein>
<evidence type="ECO:0000313" key="3">
    <source>
        <dbReference type="Proteomes" id="UP000518288"/>
    </source>
</evidence>